<proteinExistence type="inferred from homology"/>
<dbReference type="InterPro" id="IPR015424">
    <property type="entry name" value="PyrdxlP-dep_Trfase"/>
</dbReference>
<dbReference type="CDD" id="cd00615">
    <property type="entry name" value="Orn_deC_like"/>
    <property type="match status" value="1"/>
</dbReference>
<dbReference type="Pfam" id="PF01276">
    <property type="entry name" value="OKR_DC_1"/>
    <property type="match status" value="1"/>
</dbReference>
<evidence type="ECO:0000313" key="9">
    <source>
        <dbReference type="Proteomes" id="UP000297975"/>
    </source>
</evidence>
<reference evidence="8 9" key="1">
    <citation type="submission" date="2019-03" db="EMBL/GenBank/DDBJ databases">
        <authorList>
            <person name="He R.-H."/>
        </authorList>
    </citation>
    <scope>NUCLEOTIDE SEQUENCE [LARGE SCALE GENOMIC DNA]</scope>
    <source>
        <strain evidence="9">SH 714</strain>
    </source>
</reference>
<evidence type="ECO:0000313" key="8">
    <source>
        <dbReference type="EMBL" id="TFB21060.1"/>
    </source>
</evidence>
<evidence type="ECO:0000256" key="5">
    <source>
        <dbReference type="ARBA" id="ARBA00023239"/>
    </source>
</evidence>
<dbReference type="Pfam" id="PF03711">
    <property type="entry name" value="OKR_DC_1_C"/>
    <property type="match status" value="1"/>
</dbReference>
<dbReference type="GO" id="GO:0008483">
    <property type="term" value="F:transaminase activity"/>
    <property type="evidence" value="ECO:0007669"/>
    <property type="project" value="UniProtKB-KW"/>
</dbReference>
<dbReference type="InterPro" id="IPR052357">
    <property type="entry name" value="Orn_Lys_Arg_decarboxylase-I"/>
</dbReference>
<dbReference type="EMBL" id="SOPW01000009">
    <property type="protein sequence ID" value="TFB21060.1"/>
    <property type="molecule type" value="Genomic_DNA"/>
</dbReference>
<accession>A0A4Y8IRL6</accession>
<dbReference type="InterPro" id="IPR015421">
    <property type="entry name" value="PyrdxlP-dep_Trfase_major"/>
</dbReference>
<dbReference type="InterPro" id="IPR008286">
    <property type="entry name" value="Prn/Lys/Arg_de-COase_C"/>
</dbReference>
<dbReference type="Gene3D" id="3.90.105.10">
    <property type="entry name" value="Molybdopterin biosynthesis moea protein, domain 2"/>
    <property type="match status" value="1"/>
</dbReference>
<comment type="caution">
    <text evidence="8">The sequence shown here is derived from an EMBL/GenBank/DDBJ whole genome shotgun (WGS) entry which is preliminary data.</text>
</comment>
<dbReference type="AlphaFoldDB" id="A0A4Y8IRL6"/>
<gene>
    <name evidence="8" type="ORF">E3U55_09550</name>
</gene>
<evidence type="ECO:0000256" key="2">
    <source>
        <dbReference type="ARBA" id="ARBA00010671"/>
    </source>
</evidence>
<keyword evidence="5" id="KW-0456">Lyase</keyword>
<organism evidence="8 9">
    <name type="scientific">Filobacillus milosensis</name>
    <dbReference type="NCBI Taxonomy" id="94137"/>
    <lineage>
        <taxon>Bacteria</taxon>
        <taxon>Bacillati</taxon>
        <taxon>Bacillota</taxon>
        <taxon>Bacilli</taxon>
        <taxon>Bacillales</taxon>
        <taxon>Bacillaceae</taxon>
        <taxon>Filobacillus</taxon>
    </lineage>
</organism>
<comment type="similarity">
    <text evidence="2">Belongs to the Orn/Lys/Arg decarboxylase class-I family.</text>
</comment>
<dbReference type="SUPFAM" id="SSF55904">
    <property type="entry name" value="Ornithine decarboxylase C-terminal domain"/>
    <property type="match status" value="1"/>
</dbReference>
<keyword evidence="3" id="KW-0210">Decarboxylase</keyword>
<keyword evidence="9" id="KW-1185">Reference proteome</keyword>
<feature type="domain" description="Orn/Lys/Arg decarboxylase C-terminal" evidence="7">
    <location>
        <begin position="399"/>
        <end position="445"/>
    </location>
</feature>
<dbReference type="InterPro" id="IPR036633">
    <property type="entry name" value="Prn/Lys/Arg_de-COase_C_sf"/>
</dbReference>
<keyword evidence="8" id="KW-0032">Aminotransferase</keyword>
<evidence type="ECO:0000256" key="4">
    <source>
        <dbReference type="ARBA" id="ARBA00022898"/>
    </source>
</evidence>
<dbReference type="RefSeq" id="WP_134340201.1">
    <property type="nucleotide sequence ID" value="NZ_SOPW01000009.1"/>
</dbReference>
<dbReference type="SUPFAM" id="SSF53383">
    <property type="entry name" value="PLP-dependent transferases"/>
    <property type="match status" value="1"/>
</dbReference>
<evidence type="ECO:0000256" key="3">
    <source>
        <dbReference type="ARBA" id="ARBA00022793"/>
    </source>
</evidence>
<keyword evidence="4" id="KW-0663">Pyridoxal phosphate</keyword>
<keyword evidence="8" id="KW-0808">Transferase</keyword>
<dbReference type="PANTHER" id="PTHR43277:SF3">
    <property type="entry name" value="DECARBOXYLASE, PUTATIVE-RELATED"/>
    <property type="match status" value="1"/>
</dbReference>
<protein>
    <submittedName>
        <fullName evidence="8">Aminotransferase class I/II-fold pyridoxal phosphate-dependent enzyme</fullName>
    </submittedName>
</protein>
<feature type="domain" description="Orn/Lys/Arg decarboxylases family 1 pyridoxal-P attachment site" evidence="6">
    <location>
        <begin position="7"/>
        <end position="303"/>
    </location>
</feature>
<comment type="cofactor">
    <cofactor evidence="1">
        <name>pyridoxal 5'-phosphate</name>
        <dbReference type="ChEBI" id="CHEBI:597326"/>
    </cofactor>
</comment>
<dbReference type="PANTHER" id="PTHR43277">
    <property type="entry name" value="ARGININE DECARBOXYLASE"/>
    <property type="match status" value="1"/>
</dbReference>
<dbReference type="Gene3D" id="3.40.640.10">
    <property type="entry name" value="Type I PLP-dependent aspartate aminotransferase-like (Major domain)"/>
    <property type="match status" value="1"/>
</dbReference>
<dbReference type="Proteomes" id="UP000297975">
    <property type="component" value="Unassembled WGS sequence"/>
</dbReference>
<sequence>MDQARAPMYEALMKHVEINPISYHVPGHKNGRIFPNVKAFSTILPYDLTEITGLDDLHQPEGAILEAEELAADLYQTDYTFFLVNGSTAGNLAMILSVCGPGDSIIVQRNCHKSAMNGLELAGAKPIFVSPDYDRTTNRYSKLEAEKVIEAIHEHPNAKGIFLTYPDYFGSTFELSKIIESAHHYDMPVLVDEAHGAHFPLSDHFPQSALQLGADLVVHSAHKTLPAMTMGSLLHIQSKYVSYETVKNFLQIVQSSSPSYPIMASLDLARKYAASLTGRAYDEIMMNVNKLREALKALPSIELLPLRSGIDDPLKITLTSDDWDMSHIEVLLNEIGVFPEMVQENQLLLMIGLQTKPLELNWIQNLKDYLLQADKTIKHDTINNETNFVDIQAFDYDYQSLKKLHSTWVDWDGAIGKITASSVIPYPPGIPILLKGERIQQEHVDTILNLISSRKHIQYQGKDLENGIEIFIE</sequence>
<dbReference type="OrthoDB" id="9815233at2"/>
<evidence type="ECO:0000259" key="7">
    <source>
        <dbReference type="Pfam" id="PF03711"/>
    </source>
</evidence>
<name>A0A4Y8IRL6_9BACI</name>
<evidence type="ECO:0000259" key="6">
    <source>
        <dbReference type="Pfam" id="PF01276"/>
    </source>
</evidence>
<dbReference type="GO" id="GO:0016831">
    <property type="term" value="F:carboxy-lyase activity"/>
    <property type="evidence" value="ECO:0007669"/>
    <property type="project" value="UniProtKB-KW"/>
</dbReference>
<dbReference type="InterPro" id="IPR000310">
    <property type="entry name" value="Orn/Lys/Arg_deCO2ase_major_dom"/>
</dbReference>
<evidence type="ECO:0000256" key="1">
    <source>
        <dbReference type="ARBA" id="ARBA00001933"/>
    </source>
</evidence>